<feature type="transmembrane region" description="Helical" evidence="1">
    <location>
        <begin position="60"/>
        <end position="77"/>
    </location>
</feature>
<keyword evidence="1" id="KW-0472">Membrane</keyword>
<keyword evidence="1" id="KW-1133">Transmembrane helix</keyword>
<dbReference type="AlphaFoldDB" id="A0A9X3RE82"/>
<feature type="transmembrane region" description="Helical" evidence="1">
    <location>
        <begin position="36"/>
        <end position="54"/>
    </location>
</feature>
<protein>
    <submittedName>
        <fullName evidence="2">Uncharacterized protein</fullName>
    </submittedName>
</protein>
<gene>
    <name evidence="2" type="ORF">M9R32_07955</name>
</gene>
<feature type="transmembrane region" description="Helical" evidence="1">
    <location>
        <begin position="89"/>
        <end position="116"/>
    </location>
</feature>
<dbReference type="Proteomes" id="UP001152173">
    <property type="component" value="Unassembled WGS sequence"/>
</dbReference>
<dbReference type="RefSeq" id="WP_269926199.1">
    <property type="nucleotide sequence ID" value="NZ_JAMKBJ010000005.1"/>
</dbReference>
<evidence type="ECO:0000313" key="3">
    <source>
        <dbReference type="Proteomes" id="UP001152173"/>
    </source>
</evidence>
<sequence length="233" mass="26939">MENTNVVEVSVTILAWCVIAWIAYRLYNRQADKPKIWKVLVVMLVGLFSFLINIEIFGMLMRISILPLGVWILYAYFRKKNEEWQIYRPFAWLGFVANFIILAFALLAVPIFQFMYPSEPSTFLSNINDASIIPIHPGVRPQEMDKENALATLLDFSEEPIHSEVWYREADLEADSTNTQEKFPYQLIGVIPKWGSGLISVVYIEEDGKGLLISTPKEQHYFRFKHSLIEGVN</sequence>
<keyword evidence="1" id="KW-0812">Transmembrane</keyword>
<dbReference type="EMBL" id="JAMKBJ010000005">
    <property type="protein sequence ID" value="MCZ8537108.1"/>
    <property type="molecule type" value="Genomic_DNA"/>
</dbReference>
<feature type="transmembrane region" description="Helical" evidence="1">
    <location>
        <begin position="6"/>
        <end position="24"/>
    </location>
</feature>
<proteinExistence type="predicted"/>
<evidence type="ECO:0000313" key="2">
    <source>
        <dbReference type="EMBL" id="MCZ8537108.1"/>
    </source>
</evidence>
<reference evidence="2" key="1">
    <citation type="submission" date="2022-05" db="EMBL/GenBank/DDBJ databases">
        <authorList>
            <person name="Colautti A."/>
            <person name="Iacumin L."/>
        </authorList>
    </citation>
    <scope>NUCLEOTIDE SEQUENCE</scope>
    <source>
        <strain evidence="2">SK 55</strain>
    </source>
</reference>
<comment type="caution">
    <text evidence="2">The sequence shown here is derived from an EMBL/GenBank/DDBJ whole genome shotgun (WGS) entry which is preliminary data.</text>
</comment>
<keyword evidence="3" id="KW-1185">Reference proteome</keyword>
<organism evidence="2 3">
    <name type="scientific">Paenisporosarcina quisquiliarum</name>
    <dbReference type="NCBI Taxonomy" id="365346"/>
    <lineage>
        <taxon>Bacteria</taxon>
        <taxon>Bacillati</taxon>
        <taxon>Bacillota</taxon>
        <taxon>Bacilli</taxon>
        <taxon>Bacillales</taxon>
        <taxon>Caryophanaceae</taxon>
        <taxon>Paenisporosarcina</taxon>
    </lineage>
</organism>
<evidence type="ECO:0000256" key="1">
    <source>
        <dbReference type="SAM" id="Phobius"/>
    </source>
</evidence>
<accession>A0A9X3RE82</accession>
<name>A0A9X3RE82_9BACL</name>